<dbReference type="Proteomes" id="UP000184280">
    <property type="component" value="Unassembled WGS sequence"/>
</dbReference>
<protein>
    <submittedName>
        <fullName evidence="1">Uncharacterized protein</fullName>
    </submittedName>
</protein>
<organism evidence="1 2">
    <name type="scientific">Xylanibacter ruminicola</name>
    <name type="common">Prevotella ruminicola</name>
    <dbReference type="NCBI Taxonomy" id="839"/>
    <lineage>
        <taxon>Bacteria</taxon>
        <taxon>Pseudomonadati</taxon>
        <taxon>Bacteroidota</taxon>
        <taxon>Bacteroidia</taxon>
        <taxon>Bacteroidales</taxon>
        <taxon>Prevotellaceae</taxon>
        <taxon>Xylanibacter</taxon>
    </lineage>
</organism>
<sequence>MMMSATTAIMCNKSIMLNINLFHVAKINKLTKKMV</sequence>
<proteinExistence type="predicted"/>
<reference evidence="1 2" key="1">
    <citation type="submission" date="2016-11" db="EMBL/GenBank/DDBJ databases">
        <authorList>
            <person name="Jaros S."/>
            <person name="Januszkiewicz K."/>
            <person name="Wedrychowicz H."/>
        </authorList>
    </citation>
    <scope>NUCLEOTIDE SEQUENCE [LARGE SCALE GENOMIC DNA]</scope>
    <source>
        <strain evidence="1 2">BPI-34</strain>
    </source>
</reference>
<gene>
    <name evidence="1" type="ORF">SAMN04488494_2295</name>
</gene>
<dbReference type="AlphaFoldDB" id="A0A1M7K6R1"/>
<accession>A0A1M7K6R1</accession>
<dbReference type="EMBL" id="FRCJ01000004">
    <property type="protein sequence ID" value="SHM61002.1"/>
    <property type="molecule type" value="Genomic_DNA"/>
</dbReference>
<evidence type="ECO:0000313" key="1">
    <source>
        <dbReference type="EMBL" id="SHM61002.1"/>
    </source>
</evidence>
<evidence type="ECO:0000313" key="2">
    <source>
        <dbReference type="Proteomes" id="UP000184280"/>
    </source>
</evidence>
<name>A0A1M7K6R1_XYLRU</name>